<keyword evidence="2" id="KW-1185">Reference proteome</keyword>
<sequence length="149" mass="14737">MAQRGNQAAEAPGAGVEVGVAQQRGGQEAQALHGAAVLKVAQRAAAFAGVTQGEVVGDRAVMQIGAVVEVAVADAGGVHLDVHGVVARRVAGHDDGAVAIAPAAAQRGGQRRVAAVVIEQGARDLGLVAAHHPDRVGLVEDGDIGLAFG</sequence>
<dbReference type="HOGENOM" id="CLU_1763393_0_0_1"/>
<gene>
    <name evidence="1" type="ORF">DAPPUDRAFT_338973</name>
</gene>
<dbReference type="Proteomes" id="UP000000305">
    <property type="component" value="Unassembled WGS sequence"/>
</dbReference>
<protein>
    <submittedName>
        <fullName evidence="1">Uncharacterized protein</fullName>
    </submittedName>
</protein>
<dbReference type="KEGG" id="dpx:DAPPUDRAFT_338973"/>
<dbReference type="InParanoid" id="E9I370"/>
<dbReference type="EMBL" id="GL734401">
    <property type="protein sequence ID" value="EFX61560.1"/>
    <property type="molecule type" value="Genomic_DNA"/>
</dbReference>
<evidence type="ECO:0000313" key="2">
    <source>
        <dbReference type="Proteomes" id="UP000000305"/>
    </source>
</evidence>
<name>E9I370_DAPPU</name>
<evidence type="ECO:0000313" key="1">
    <source>
        <dbReference type="EMBL" id="EFX61560.1"/>
    </source>
</evidence>
<proteinExistence type="predicted"/>
<accession>E9I370</accession>
<feature type="non-terminal residue" evidence="1">
    <location>
        <position position="149"/>
    </location>
</feature>
<organism evidence="1 2">
    <name type="scientific">Daphnia pulex</name>
    <name type="common">Water flea</name>
    <dbReference type="NCBI Taxonomy" id="6669"/>
    <lineage>
        <taxon>Eukaryota</taxon>
        <taxon>Metazoa</taxon>
        <taxon>Ecdysozoa</taxon>
        <taxon>Arthropoda</taxon>
        <taxon>Crustacea</taxon>
        <taxon>Branchiopoda</taxon>
        <taxon>Diplostraca</taxon>
        <taxon>Cladocera</taxon>
        <taxon>Anomopoda</taxon>
        <taxon>Daphniidae</taxon>
        <taxon>Daphnia</taxon>
    </lineage>
</organism>
<dbReference type="AlphaFoldDB" id="E9I370"/>
<reference evidence="1 2" key="1">
    <citation type="journal article" date="2011" name="Science">
        <title>The ecoresponsive genome of Daphnia pulex.</title>
        <authorList>
            <person name="Colbourne J.K."/>
            <person name="Pfrender M.E."/>
            <person name="Gilbert D."/>
            <person name="Thomas W.K."/>
            <person name="Tucker A."/>
            <person name="Oakley T.H."/>
            <person name="Tokishita S."/>
            <person name="Aerts A."/>
            <person name="Arnold G.J."/>
            <person name="Basu M.K."/>
            <person name="Bauer D.J."/>
            <person name="Caceres C.E."/>
            <person name="Carmel L."/>
            <person name="Casola C."/>
            <person name="Choi J.H."/>
            <person name="Detter J.C."/>
            <person name="Dong Q."/>
            <person name="Dusheyko S."/>
            <person name="Eads B.D."/>
            <person name="Frohlich T."/>
            <person name="Geiler-Samerotte K.A."/>
            <person name="Gerlach D."/>
            <person name="Hatcher P."/>
            <person name="Jogdeo S."/>
            <person name="Krijgsveld J."/>
            <person name="Kriventseva E.V."/>
            <person name="Kultz D."/>
            <person name="Laforsch C."/>
            <person name="Lindquist E."/>
            <person name="Lopez J."/>
            <person name="Manak J.R."/>
            <person name="Muller J."/>
            <person name="Pangilinan J."/>
            <person name="Patwardhan R.P."/>
            <person name="Pitluck S."/>
            <person name="Pritham E.J."/>
            <person name="Rechtsteiner A."/>
            <person name="Rho M."/>
            <person name="Rogozin I.B."/>
            <person name="Sakarya O."/>
            <person name="Salamov A."/>
            <person name="Schaack S."/>
            <person name="Shapiro H."/>
            <person name="Shiga Y."/>
            <person name="Skalitzky C."/>
            <person name="Smith Z."/>
            <person name="Souvorov A."/>
            <person name="Sung W."/>
            <person name="Tang Z."/>
            <person name="Tsuchiya D."/>
            <person name="Tu H."/>
            <person name="Vos H."/>
            <person name="Wang M."/>
            <person name="Wolf Y.I."/>
            <person name="Yamagata H."/>
            <person name="Yamada T."/>
            <person name="Ye Y."/>
            <person name="Shaw J.R."/>
            <person name="Andrews J."/>
            <person name="Crease T.J."/>
            <person name="Tang H."/>
            <person name="Lucas S.M."/>
            <person name="Robertson H.M."/>
            <person name="Bork P."/>
            <person name="Koonin E.V."/>
            <person name="Zdobnov E.M."/>
            <person name="Grigoriev I.V."/>
            <person name="Lynch M."/>
            <person name="Boore J.L."/>
        </authorList>
    </citation>
    <scope>NUCLEOTIDE SEQUENCE [LARGE SCALE GENOMIC DNA]</scope>
</reference>